<dbReference type="PROSITE" id="PS00107">
    <property type="entry name" value="PROTEIN_KINASE_ATP"/>
    <property type="match status" value="1"/>
</dbReference>
<sequence length="366" mass="42462">MGNCFNQDENAKTSLKSLKKVDQLQSQSLQDQDINKITLKDFLSQGQIGRGQFGKVYKVKMKNSSQEYAMKVIKKSEIIQYGLVEHTMLEKSVLIRSKNPFVVKLKYSFQTDQKLYLVMELVNGGQLSKILSKYNQNRFTQIQAQFCAAEIILGLEYIHETLKVLYRDLKPDNILVTQDGHLKLTDFGLSKQYDTQDMKFFTFVGTPEYIAPEILLKSGHNSSVDWWSLGILLYEMLVGYTPFRDKYNNQRVIENNIIQSEILFPDFLSNEAKDIISQLLNKDPNNRLGSRSVDQIKKHIFFSQINWDDIYYLRIKSPILDGLTKILQQKQTENKGVPKKIFETPQSQIRQTKGQFEGFSVNQDEY</sequence>
<evidence type="ECO:0000256" key="3">
    <source>
        <dbReference type="ARBA" id="ARBA00022679"/>
    </source>
</evidence>
<evidence type="ECO:0000256" key="6">
    <source>
        <dbReference type="ARBA" id="ARBA00022840"/>
    </source>
</evidence>
<dbReference type="SMART" id="SM00220">
    <property type="entry name" value="S_TKc"/>
    <property type="match status" value="1"/>
</dbReference>
<evidence type="ECO:0000313" key="11">
    <source>
        <dbReference type="Proteomes" id="UP000688137"/>
    </source>
</evidence>
<keyword evidence="11" id="KW-1185">Reference proteome</keyword>
<reference evidence="10" key="1">
    <citation type="submission" date="2021-01" db="EMBL/GenBank/DDBJ databases">
        <authorList>
            <consortium name="Genoscope - CEA"/>
            <person name="William W."/>
        </authorList>
    </citation>
    <scope>NUCLEOTIDE SEQUENCE</scope>
</reference>
<protein>
    <recommendedName>
        <fullName evidence="9">Protein kinase domain-containing protein</fullName>
    </recommendedName>
</protein>
<keyword evidence="2" id="KW-0597">Phosphoprotein</keyword>
<dbReference type="FunFam" id="3.30.200.20:FF:000876">
    <property type="entry name" value="AGC family protein kinase"/>
    <property type="match status" value="1"/>
</dbReference>
<dbReference type="FunFam" id="1.10.510.10:FF:000210">
    <property type="entry name" value="Non-specific serine/threonine protein kinase"/>
    <property type="match status" value="1"/>
</dbReference>
<evidence type="ECO:0000256" key="8">
    <source>
        <dbReference type="RuleBase" id="RU000304"/>
    </source>
</evidence>
<dbReference type="Pfam" id="PF00069">
    <property type="entry name" value="Pkinase"/>
    <property type="match status" value="1"/>
</dbReference>
<evidence type="ECO:0000256" key="5">
    <source>
        <dbReference type="ARBA" id="ARBA00022777"/>
    </source>
</evidence>
<keyword evidence="3" id="KW-0808">Transferase</keyword>
<dbReference type="InterPro" id="IPR017441">
    <property type="entry name" value="Protein_kinase_ATP_BS"/>
</dbReference>
<evidence type="ECO:0000256" key="1">
    <source>
        <dbReference type="ARBA" id="ARBA00022527"/>
    </source>
</evidence>
<dbReference type="OMA" id="NILMHID"/>
<dbReference type="PROSITE" id="PS50011">
    <property type="entry name" value="PROTEIN_KINASE_DOM"/>
    <property type="match status" value="1"/>
</dbReference>
<dbReference type="GO" id="GO:0005524">
    <property type="term" value="F:ATP binding"/>
    <property type="evidence" value="ECO:0007669"/>
    <property type="project" value="UniProtKB-UniRule"/>
</dbReference>
<gene>
    <name evidence="10" type="ORF">PPRIM_AZ9-3.1.T0320118</name>
</gene>
<evidence type="ECO:0000259" key="9">
    <source>
        <dbReference type="PROSITE" id="PS50011"/>
    </source>
</evidence>
<dbReference type="InterPro" id="IPR000719">
    <property type="entry name" value="Prot_kinase_dom"/>
</dbReference>
<dbReference type="Proteomes" id="UP000688137">
    <property type="component" value="Unassembled WGS sequence"/>
</dbReference>
<dbReference type="AlphaFoldDB" id="A0A8S1L689"/>
<dbReference type="PROSITE" id="PS00108">
    <property type="entry name" value="PROTEIN_KINASE_ST"/>
    <property type="match status" value="1"/>
</dbReference>
<feature type="binding site" evidence="7">
    <location>
        <position position="75"/>
    </location>
    <ligand>
        <name>ATP</name>
        <dbReference type="ChEBI" id="CHEBI:30616"/>
    </ligand>
</feature>
<evidence type="ECO:0000313" key="10">
    <source>
        <dbReference type="EMBL" id="CAD8061755.1"/>
    </source>
</evidence>
<dbReference type="CDD" id="cd05123">
    <property type="entry name" value="STKc_AGC"/>
    <property type="match status" value="1"/>
</dbReference>
<comment type="caution">
    <text evidence="10">The sequence shown here is derived from an EMBL/GenBank/DDBJ whole genome shotgun (WGS) entry which is preliminary data.</text>
</comment>
<name>A0A8S1L689_PARPR</name>
<keyword evidence="1 8" id="KW-0723">Serine/threonine-protein kinase</keyword>
<accession>A0A8S1L689</accession>
<dbReference type="PANTHER" id="PTHR24351">
    <property type="entry name" value="RIBOSOMAL PROTEIN S6 KINASE"/>
    <property type="match status" value="1"/>
</dbReference>
<proteinExistence type="inferred from homology"/>
<dbReference type="InterPro" id="IPR045270">
    <property type="entry name" value="STKc_AGC"/>
</dbReference>
<dbReference type="InterPro" id="IPR008271">
    <property type="entry name" value="Ser/Thr_kinase_AS"/>
</dbReference>
<keyword evidence="5" id="KW-0418">Kinase</keyword>
<feature type="domain" description="Protein kinase" evidence="9">
    <location>
        <begin position="42"/>
        <end position="302"/>
    </location>
</feature>
<keyword evidence="6 7" id="KW-0067">ATP-binding</keyword>
<evidence type="ECO:0000256" key="7">
    <source>
        <dbReference type="PROSITE-ProRule" id="PRU10141"/>
    </source>
</evidence>
<comment type="similarity">
    <text evidence="8">Belongs to the protein kinase superfamily.</text>
</comment>
<evidence type="ECO:0000256" key="4">
    <source>
        <dbReference type="ARBA" id="ARBA00022741"/>
    </source>
</evidence>
<evidence type="ECO:0000256" key="2">
    <source>
        <dbReference type="ARBA" id="ARBA00022553"/>
    </source>
</evidence>
<dbReference type="GO" id="GO:0004674">
    <property type="term" value="F:protein serine/threonine kinase activity"/>
    <property type="evidence" value="ECO:0007669"/>
    <property type="project" value="UniProtKB-KW"/>
</dbReference>
<organism evidence="10 11">
    <name type="scientific">Paramecium primaurelia</name>
    <dbReference type="NCBI Taxonomy" id="5886"/>
    <lineage>
        <taxon>Eukaryota</taxon>
        <taxon>Sar</taxon>
        <taxon>Alveolata</taxon>
        <taxon>Ciliophora</taxon>
        <taxon>Intramacronucleata</taxon>
        <taxon>Oligohymenophorea</taxon>
        <taxon>Peniculida</taxon>
        <taxon>Parameciidae</taxon>
        <taxon>Paramecium</taxon>
    </lineage>
</organism>
<dbReference type="EMBL" id="CAJJDM010000031">
    <property type="protein sequence ID" value="CAD8061755.1"/>
    <property type="molecule type" value="Genomic_DNA"/>
</dbReference>
<keyword evidence="4 7" id="KW-0547">Nucleotide-binding</keyword>